<reference evidence="11 12" key="1">
    <citation type="journal article" date="2016" name="Nat. Commun.">
        <title>Thousands of microbial genomes shed light on interconnected biogeochemical processes in an aquifer system.</title>
        <authorList>
            <person name="Anantharaman K."/>
            <person name="Brown C.T."/>
            <person name="Hug L.A."/>
            <person name="Sharon I."/>
            <person name="Castelle C.J."/>
            <person name="Probst A.J."/>
            <person name="Thomas B.C."/>
            <person name="Singh A."/>
            <person name="Wilkins M.J."/>
            <person name="Karaoz U."/>
            <person name="Brodie E.L."/>
            <person name="Williams K.H."/>
            <person name="Hubbard S.S."/>
            <person name="Banfield J.F."/>
        </authorList>
    </citation>
    <scope>NUCLEOTIDE SEQUENCE [LARGE SCALE GENOMIC DNA]</scope>
</reference>
<comment type="subunit">
    <text evidence="9">Homodimer. Forms a membrane-associated complex with FtsX.</text>
</comment>
<comment type="function">
    <text evidence="9">Part of the ABC transporter FtsEX involved in cellular division.</text>
</comment>
<accession>A0A1F5FHT9</accession>
<dbReference type="SMART" id="SM00382">
    <property type="entry name" value="AAA"/>
    <property type="match status" value="1"/>
</dbReference>
<keyword evidence="4 9" id="KW-0132">Cell division</keyword>
<keyword evidence="5 9" id="KW-0547">Nucleotide-binding</keyword>
<dbReference type="SUPFAM" id="SSF52540">
    <property type="entry name" value="P-loop containing nucleoside triphosphate hydrolases"/>
    <property type="match status" value="1"/>
</dbReference>
<dbReference type="GO" id="GO:0016887">
    <property type="term" value="F:ATP hydrolysis activity"/>
    <property type="evidence" value="ECO:0007669"/>
    <property type="project" value="InterPro"/>
</dbReference>
<evidence type="ECO:0000256" key="2">
    <source>
        <dbReference type="ARBA" id="ARBA00020019"/>
    </source>
</evidence>
<dbReference type="GO" id="GO:0005886">
    <property type="term" value="C:plasma membrane"/>
    <property type="evidence" value="ECO:0007669"/>
    <property type="project" value="UniProtKB-SubCell"/>
</dbReference>
<feature type="domain" description="ABC transporter" evidence="10">
    <location>
        <begin position="5"/>
        <end position="220"/>
    </location>
</feature>
<dbReference type="PANTHER" id="PTHR24220">
    <property type="entry name" value="IMPORT ATP-BINDING PROTEIN"/>
    <property type="match status" value="1"/>
</dbReference>
<evidence type="ECO:0000256" key="6">
    <source>
        <dbReference type="ARBA" id="ARBA00022840"/>
    </source>
</evidence>
<evidence type="ECO:0000256" key="9">
    <source>
        <dbReference type="RuleBase" id="RU365094"/>
    </source>
</evidence>
<evidence type="ECO:0000259" key="10">
    <source>
        <dbReference type="PROSITE" id="PS50893"/>
    </source>
</evidence>
<keyword evidence="6 9" id="KW-0067">ATP-binding</keyword>
<dbReference type="GO" id="GO:0022857">
    <property type="term" value="F:transmembrane transporter activity"/>
    <property type="evidence" value="ECO:0007669"/>
    <property type="project" value="TreeGrafter"/>
</dbReference>
<sequence length="221" mass="24866">MVQVASFQHVAKRYSRGILALHDVNLELPKGEFTFLTGPSGAGKTTFLKLLFGEERPTEGELAVLGHDMNRLKIRDLPGLRRRIGVVFQDFRLLPRRTTVENLDIALRIRRLSKDERQRRIDAILRIVELEGRADSFAEELSGGEQQRVAIARAISGDPELLLADEPTGNLDPDLSQKIMDLLRKIASRGTTVIVATHNYEMVKRVEARAIHIESGRVLVQ</sequence>
<gene>
    <name evidence="9" type="primary">ftsE</name>
    <name evidence="11" type="ORF">A2Y64_08425</name>
</gene>
<dbReference type="AlphaFoldDB" id="A0A1F5FHT9"/>
<evidence type="ECO:0000256" key="4">
    <source>
        <dbReference type="ARBA" id="ARBA00022618"/>
    </source>
</evidence>
<comment type="subcellular location">
    <subcellularLocation>
        <location evidence="9">Cell membrane</location>
        <topology evidence="9">Peripheral membrane protein</topology>
        <orientation evidence="9">Cytoplasmic side</orientation>
    </subcellularLocation>
</comment>
<dbReference type="InterPro" id="IPR015854">
    <property type="entry name" value="ABC_transpr_LolD-like"/>
</dbReference>
<dbReference type="STRING" id="1817816.A2Y64_08425"/>
<dbReference type="Gene3D" id="3.40.50.300">
    <property type="entry name" value="P-loop containing nucleotide triphosphate hydrolases"/>
    <property type="match status" value="1"/>
</dbReference>
<evidence type="ECO:0000256" key="5">
    <source>
        <dbReference type="ARBA" id="ARBA00022741"/>
    </source>
</evidence>
<keyword evidence="8 9" id="KW-0131">Cell cycle</keyword>
<dbReference type="PANTHER" id="PTHR24220:SF470">
    <property type="entry name" value="CELL DIVISION ATP-BINDING PROTEIN FTSE"/>
    <property type="match status" value="1"/>
</dbReference>
<comment type="similarity">
    <text evidence="1 9">Belongs to the ABC transporter superfamily.</text>
</comment>
<dbReference type="InterPro" id="IPR003439">
    <property type="entry name" value="ABC_transporter-like_ATP-bd"/>
</dbReference>
<dbReference type="NCBIfam" id="TIGR02673">
    <property type="entry name" value="FtsE"/>
    <property type="match status" value="1"/>
</dbReference>
<dbReference type="InterPro" id="IPR027417">
    <property type="entry name" value="P-loop_NTPase"/>
</dbReference>
<keyword evidence="7 9" id="KW-0472">Membrane</keyword>
<dbReference type="Proteomes" id="UP000177187">
    <property type="component" value="Unassembled WGS sequence"/>
</dbReference>
<evidence type="ECO:0000313" key="11">
    <source>
        <dbReference type="EMBL" id="OGD79152.1"/>
    </source>
</evidence>
<dbReference type="EMBL" id="MFAF01000015">
    <property type="protein sequence ID" value="OGD79152.1"/>
    <property type="molecule type" value="Genomic_DNA"/>
</dbReference>
<evidence type="ECO:0000313" key="12">
    <source>
        <dbReference type="Proteomes" id="UP000177187"/>
    </source>
</evidence>
<name>A0A1F5FHT9_9BACT</name>
<dbReference type="GO" id="GO:0005524">
    <property type="term" value="F:ATP binding"/>
    <property type="evidence" value="ECO:0007669"/>
    <property type="project" value="UniProtKB-UniRule"/>
</dbReference>
<evidence type="ECO:0000256" key="3">
    <source>
        <dbReference type="ARBA" id="ARBA00022475"/>
    </source>
</evidence>
<evidence type="ECO:0000256" key="7">
    <source>
        <dbReference type="ARBA" id="ARBA00023136"/>
    </source>
</evidence>
<dbReference type="GO" id="GO:0051301">
    <property type="term" value="P:cell division"/>
    <property type="evidence" value="ECO:0007669"/>
    <property type="project" value="UniProtKB-UniRule"/>
</dbReference>
<protein>
    <recommendedName>
        <fullName evidence="2 9">Cell division ATP-binding protein FtsE</fullName>
    </recommendedName>
</protein>
<proteinExistence type="inferred from homology"/>
<evidence type="ECO:0000256" key="1">
    <source>
        <dbReference type="ARBA" id="ARBA00005417"/>
    </source>
</evidence>
<evidence type="ECO:0000256" key="8">
    <source>
        <dbReference type="ARBA" id="ARBA00023306"/>
    </source>
</evidence>
<dbReference type="InterPro" id="IPR003593">
    <property type="entry name" value="AAA+_ATPase"/>
</dbReference>
<dbReference type="InterPro" id="IPR005286">
    <property type="entry name" value="Cell_div_FtsE"/>
</dbReference>
<dbReference type="PROSITE" id="PS50893">
    <property type="entry name" value="ABC_TRANSPORTER_2"/>
    <property type="match status" value="1"/>
</dbReference>
<comment type="caution">
    <text evidence="11">The sequence shown here is derived from an EMBL/GenBank/DDBJ whole genome shotgun (WGS) entry which is preliminary data.</text>
</comment>
<dbReference type="PROSITE" id="PS00211">
    <property type="entry name" value="ABC_TRANSPORTER_1"/>
    <property type="match status" value="1"/>
</dbReference>
<dbReference type="Pfam" id="PF00005">
    <property type="entry name" value="ABC_tran"/>
    <property type="match status" value="1"/>
</dbReference>
<keyword evidence="3 9" id="KW-1003">Cell membrane</keyword>
<dbReference type="InterPro" id="IPR017871">
    <property type="entry name" value="ABC_transporter-like_CS"/>
</dbReference>
<organism evidence="11 12">
    <name type="scientific">Candidatus Coatesbacteria bacterium RBG_13_66_14</name>
    <dbReference type="NCBI Taxonomy" id="1817816"/>
    <lineage>
        <taxon>Bacteria</taxon>
        <taxon>Candidatus Coatesiibacteriota</taxon>
    </lineage>
</organism>
<dbReference type="FunFam" id="3.40.50.300:FF:000056">
    <property type="entry name" value="Cell division ATP-binding protein FtsE"/>
    <property type="match status" value="1"/>
</dbReference>